<protein>
    <recommendedName>
        <fullName evidence="4">Membrane protein 6-pyruvoyl-tetrahydropterin synthase-related domain-containing protein</fullName>
    </recommendedName>
</protein>
<dbReference type="STRING" id="1797794.A3H40_04125"/>
<evidence type="ECO:0008006" key="4">
    <source>
        <dbReference type="Google" id="ProtNLM"/>
    </source>
</evidence>
<gene>
    <name evidence="2" type="ORF">A3H40_04125</name>
</gene>
<keyword evidence="1" id="KW-0812">Transmembrane</keyword>
<keyword evidence="1" id="KW-1133">Transmembrane helix</keyword>
<evidence type="ECO:0000313" key="3">
    <source>
        <dbReference type="Proteomes" id="UP000177057"/>
    </source>
</evidence>
<comment type="caution">
    <text evidence="2">The sequence shown here is derived from an EMBL/GenBank/DDBJ whole genome shotgun (WGS) entry which is preliminary data.</text>
</comment>
<sequence length="557" mass="63937">MLTIYMSKIYEPVSILAILIASIFGMKALFHPGLFTAHDIYHQIVRIYYYYQSTIDGQFPPYWISDLASGYGYPLFFFSYHLPWILSLPFLYLGVGFPITIKVIFFLGFLLSGSSMYYFCKAIFQNRLAALISSILYLWAPYHFMTIFVGASVGVVYAFIFLPLILLGIHLSFQNKLKGLVILAISIAGLILAHFLHAIYFLPTIIIFFIWELLMTKPILLLNASKWIASGLLLAILLSSFYLIPAFYYRNYTYAPVESGFSSLYKRNFINLSQLIYSKWGFGPIINNAKNGEISFQLGISQWISLMMLILIIVFRKINKNLKKLGFIILIGVLINIFLLLNYSIWFWKIFEKIIVIDYPFRFIAALVFLSSFSIGVVLASINKNAQKILFTIILILTFYTNRNHLNVNLYTDIPVEEYLNSETTITTNTFHEYTPIKADRSLINKKGAPFVSPDLPVENIKQETTSIDFDIETSRETNISVKQFSFPGLNTYIDQVIVQTSIDKKGLINIHIPTGKHHIKIRFEETPLIKFSKILSVIGIILTLAILFRIFLSRNK</sequence>
<feature type="transmembrane region" description="Helical" evidence="1">
    <location>
        <begin position="205"/>
        <end position="224"/>
    </location>
</feature>
<feature type="transmembrane region" description="Helical" evidence="1">
    <location>
        <begin position="179"/>
        <end position="199"/>
    </location>
</feature>
<proteinExistence type="predicted"/>
<feature type="transmembrane region" description="Helical" evidence="1">
    <location>
        <begin position="535"/>
        <end position="553"/>
    </location>
</feature>
<feature type="transmembrane region" description="Helical" evidence="1">
    <location>
        <begin position="360"/>
        <end position="382"/>
    </location>
</feature>
<dbReference type="Proteomes" id="UP000177057">
    <property type="component" value="Unassembled WGS sequence"/>
</dbReference>
<feature type="transmembrane region" description="Helical" evidence="1">
    <location>
        <begin position="146"/>
        <end position="167"/>
    </location>
</feature>
<name>A0A1F5N4A5_9BACT</name>
<reference evidence="2 3" key="1">
    <citation type="journal article" date="2016" name="Nat. Commun.">
        <title>Thousands of microbial genomes shed light on interconnected biogeochemical processes in an aquifer system.</title>
        <authorList>
            <person name="Anantharaman K."/>
            <person name="Brown C.T."/>
            <person name="Hug L.A."/>
            <person name="Sharon I."/>
            <person name="Castelle C.J."/>
            <person name="Probst A.J."/>
            <person name="Thomas B.C."/>
            <person name="Singh A."/>
            <person name="Wilkins M.J."/>
            <person name="Karaoz U."/>
            <person name="Brodie E.L."/>
            <person name="Williams K.H."/>
            <person name="Hubbard S.S."/>
            <person name="Banfield J.F."/>
        </authorList>
    </citation>
    <scope>NUCLEOTIDE SEQUENCE [LARGE SCALE GENOMIC DNA]</scope>
</reference>
<feature type="transmembrane region" description="Helical" evidence="1">
    <location>
        <begin position="12"/>
        <end position="30"/>
    </location>
</feature>
<feature type="transmembrane region" description="Helical" evidence="1">
    <location>
        <begin position="294"/>
        <end position="315"/>
    </location>
</feature>
<feature type="transmembrane region" description="Helical" evidence="1">
    <location>
        <begin position="327"/>
        <end position="348"/>
    </location>
</feature>
<feature type="transmembrane region" description="Helical" evidence="1">
    <location>
        <begin position="231"/>
        <end position="249"/>
    </location>
</feature>
<evidence type="ECO:0000313" key="2">
    <source>
        <dbReference type="EMBL" id="OGE72403.1"/>
    </source>
</evidence>
<feature type="transmembrane region" description="Helical" evidence="1">
    <location>
        <begin position="123"/>
        <end position="140"/>
    </location>
</feature>
<evidence type="ECO:0000256" key="1">
    <source>
        <dbReference type="SAM" id="Phobius"/>
    </source>
</evidence>
<feature type="transmembrane region" description="Helical" evidence="1">
    <location>
        <begin position="90"/>
        <end position="111"/>
    </location>
</feature>
<dbReference type="EMBL" id="MFDV01000008">
    <property type="protein sequence ID" value="OGE72403.1"/>
    <property type="molecule type" value="Genomic_DNA"/>
</dbReference>
<keyword evidence="1" id="KW-0472">Membrane</keyword>
<dbReference type="AlphaFoldDB" id="A0A1F5N4A5"/>
<organism evidence="2 3">
    <name type="scientific">Candidatus Daviesbacteria bacterium RIFCSPLOWO2_02_FULL_38_15</name>
    <dbReference type="NCBI Taxonomy" id="1797794"/>
    <lineage>
        <taxon>Bacteria</taxon>
        <taxon>Candidatus Daviesiibacteriota</taxon>
    </lineage>
</organism>
<accession>A0A1F5N4A5</accession>